<dbReference type="SMART" id="SM00387">
    <property type="entry name" value="HATPase_c"/>
    <property type="match status" value="1"/>
</dbReference>
<organism evidence="9 10">
    <name type="scientific">Rubrivivax benzoatilyticus</name>
    <dbReference type="NCBI Taxonomy" id="316997"/>
    <lineage>
        <taxon>Bacteria</taxon>
        <taxon>Pseudomonadati</taxon>
        <taxon>Pseudomonadota</taxon>
        <taxon>Betaproteobacteria</taxon>
        <taxon>Burkholderiales</taxon>
        <taxon>Sphaerotilaceae</taxon>
        <taxon>Rubrivivax</taxon>
    </lineage>
</organism>
<dbReference type="CDD" id="cd17546">
    <property type="entry name" value="REC_hyHK_CKI1_RcsC-like"/>
    <property type="match status" value="1"/>
</dbReference>
<dbReference type="InterPro" id="IPR036890">
    <property type="entry name" value="HATPase_C_sf"/>
</dbReference>
<feature type="domain" description="Response regulatory" evidence="8">
    <location>
        <begin position="680"/>
        <end position="799"/>
    </location>
</feature>
<keyword evidence="6" id="KW-0472">Membrane</keyword>
<dbReference type="InterPro" id="IPR007890">
    <property type="entry name" value="CHASE2"/>
</dbReference>
<dbReference type="PANTHER" id="PTHR45339">
    <property type="entry name" value="HYBRID SIGNAL TRANSDUCTION HISTIDINE KINASE J"/>
    <property type="match status" value="1"/>
</dbReference>
<dbReference type="Gene3D" id="3.40.50.2300">
    <property type="match status" value="1"/>
</dbReference>
<evidence type="ECO:0000259" key="7">
    <source>
        <dbReference type="PROSITE" id="PS50109"/>
    </source>
</evidence>
<comment type="catalytic activity">
    <reaction evidence="1">
        <text>ATP + protein L-histidine = ADP + protein N-phospho-L-histidine.</text>
        <dbReference type="EC" id="2.7.13.3"/>
    </reaction>
</comment>
<keyword evidence="3 5" id="KW-0597">Phosphoprotein</keyword>
<dbReference type="PANTHER" id="PTHR45339:SF1">
    <property type="entry name" value="HYBRID SIGNAL TRANSDUCTION HISTIDINE KINASE J"/>
    <property type="match status" value="1"/>
</dbReference>
<feature type="domain" description="Histidine kinase" evidence="7">
    <location>
        <begin position="434"/>
        <end position="651"/>
    </location>
</feature>
<sequence length="804" mass="84154">MAALSPGRRRWIVPAAGLVAAVVVGVSPLQSWWSQPLQDWAQRTAAPTRAPAGVLIVDADDRSIEALRGTGAWPYTRDTHALLIDGLRRHGARAVVLQLLLAERRDTVDGRPVAGPTAAGRSADGRTLDDRKLAEVVGRPGAPVVLAAAGVDALAGARAADGEPAAQHWRELLLPAASVRPDNPAALRLGVVTTPLDDDGVLRHVPLWHAAGSQRQPSIALAALLAAGGHVDARWPVDERGRVQPLFGPQGRVERISYRDAWTLAATDVVDGDPGRALADAVRGRVVFVGSSALLAGRTMTVAGQADATEIAAQTFAALRDGPLVRTAGVPLQAATLLLALLPALGAALTAAGTGVLLAGSALAALGLLGAGSAAMALAAISLPLAAPLAALVAALAALLVLQRREQAECERRLALEREIAARSSATKSAFLATVSHEIRTPLNAVLGVADLMTATPLSDEQRRHVDVFRHAGQTLAALIDDLLDLGKIEAGRLELVVEPFVLRASLDSVAALLQPRAAAKGLRFVLDVDEDLPAWVSGDRRRVEQALTNLLGNAIKFTARGEVSLQAARSAAGGVRFTVRDTGIGIAPAQQALVFEPFVQADDRITRDYGGTGLGLAITRATAQQMGGDLRLESRPGVGSTFTLELPLAAHTPASAAHTPPGPGAATPVLPPPEAWLDGVLLAEDNELNVYIVSAMLSGHVGRLDVAADGQQALQRLESGRYDLVFMDMQMPGLDGLAATREWRRREAERGLVRTPIVALTANAYDEDVRDSREAGCDAHLAKPVSRAALLEAMQRWGTAPRG</sequence>
<dbReference type="CDD" id="cd00082">
    <property type="entry name" value="HisKA"/>
    <property type="match status" value="1"/>
</dbReference>
<evidence type="ECO:0000259" key="8">
    <source>
        <dbReference type="PROSITE" id="PS50110"/>
    </source>
</evidence>
<accession>A0ABX0HYQ2</accession>
<evidence type="ECO:0000256" key="2">
    <source>
        <dbReference type="ARBA" id="ARBA00012438"/>
    </source>
</evidence>
<proteinExistence type="predicted"/>
<dbReference type="PRINTS" id="PR00344">
    <property type="entry name" value="BCTRLSENSOR"/>
</dbReference>
<feature type="modified residue" description="4-aspartylphosphate" evidence="5">
    <location>
        <position position="729"/>
    </location>
</feature>
<dbReference type="Gene3D" id="1.10.287.130">
    <property type="match status" value="1"/>
</dbReference>
<dbReference type="SMART" id="SM00448">
    <property type="entry name" value="REC"/>
    <property type="match status" value="1"/>
</dbReference>
<dbReference type="Pfam" id="PF05226">
    <property type="entry name" value="CHASE2"/>
    <property type="match status" value="1"/>
</dbReference>
<keyword evidence="4" id="KW-0902">Two-component regulatory system</keyword>
<gene>
    <name evidence="9" type="ORF">G7087_17215</name>
</gene>
<dbReference type="PROSITE" id="PS50109">
    <property type="entry name" value="HIS_KIN"/>
    <property type="match status" value="1"/>
</dbReference>
<dbReference type="EC" id="2.7.13.3" evidence="2"/>
<dbReference type="RefSeq" id="WP_081467590.1">
    <property type="nucleotide sequence ID" value="NZ_JAAOCD010000011.1"/>
</dbReference>
<evidence type="ECO:0000313" key="10">
    <source>
        <dbReference type="Proteomes" id="UP000802098"/>
    </source>
</evidence>
<keyword evidence="6" id="KW-0812">Transmembrane</keyword>
<feature type="transmembrane region" description="Helical" evidence="6">
    <location>
        <begin position="356"/>
        <end position="379"/>
    </location>
</feature>
<dbReference type="InterPro" id="IPR001789">
    <property type="entry name" value="Sig_transdc_resp-reg_receiver"/>
</dbReference>
<dbReference type="Gene3D" id="3.30.565.10">
    <property type="entry name" value="Histidine kinase-like ATPase, C-terminal domain"/>
    <property type="match status" value="1"/>
</dbReference>
<feature type="transmembrane region" description="Helical" evidence="6">
    <location>
        <begin position="12"/>
        <end position="33"/>
    </location>
</feature>
<keyword evidence="10" id="KW-1185">Reference proteome</keyword>
<dbReference type="SUPFAM" id="SSF55874">
    <property type="entry name" value="ATPase domain of HSP90 chaperone/DNA topoisomerase II/histidine kinase"/>
    <property type="match status" value="1"/>
</dbReference>
<dbReference type="InterPro" id="IPR003594">
    <property type="entry name" value="HATPase_dom"/>
</dbReference>
<evidence type="ECO:0000313" key="9">
    <source>
        <dbReference type="EMBL" id="NHL00125.1"/>
    </source>
</evidence>
<dbReference type="EMBL" id="JAAOCD010000011">
    <property type="protein sequence ID" value="NHL00125.1"/>
    <property type="molecule type" value="Genomic_DNA"/>
</dbReference>
<protein>
    <recommendedName>
        <fullName evidence="2">histidine kinase</fullName>
        <ecNumber evidence="2">2.7.13.3</ecNumber>
    </recommendedName>
</protein>
<dbReference type="InterPro" id="IPR036097">
    <property type="entry name" value="HisK_dim/P_sf"/>
</dbReference>
<evidence type="ECO:0000256" key="3">
    <source>
        <dbReference type="ARBA" id="ARBA00022553"/>
    </source>
</evidence>
<dbReference type="InterPro" id="IPR011006">
    <property type="entry name" value="CheY-like_superfamily"/>
</dbReference>
<dbReference type="Pfam" id="PF00072">
    <property type="entry name" value="Response_reg"/>
    <property type="match status" value="1"/>
</dbReference>
<dbReference type="Pfam" id="PF00512">
    <property type="entry name" value="HisKA"/>
    <property type="match status" value="1"/>
</dbReference>
<dbReference type="SMART" id="SM00388">
    <property type="entry name" value="HisKA"/>
    <property type="match status" value="1"/>
</dbReference>
<evidence type="ECO:0000256" key="1">
    <source>
        <dbReference type="ARBA" id="ARBA00000085"/>
    </source>
</evidence>
<name>A0ABX0HYQ2_9BURK</name>
<dbReference type="InterPro" id="IPR005467">
    <property type="entry name" value="His_kinase_dom"/>
</dbReference>
<reference evidence="9 10" key="1">
    <citation type="submission" date="2020-03" db="EMBL/GenBank/DDBJ databases">
        <title>Rubrivivax benzoatilyticus JA2 (sequenced after 10 years sub-culturing).</title>
        <authorList>
            <person name="Gupta D."/>
            <person name="Chintalapati S."/>
            <person name="Chintalapati V.R."/>
        </authorList>
    </citation>
    <scope>NUCLEOTIDE SEQUENCE [LARGE SCALE GENOMIC DNA]</scope>
    <source>
        <strain evidence="9 10">JA2-Mal</strain>
    </source>
</reference>
<dbReference type="InterPro" id="IPR004358">
    <property type="entry name" value="Sig_transdc_His_kin-like_C"/>
</dbReference>
<keyword evidence="6" id="KW-1133">Transmembrane helix</keyword>
<comment type="caution">
    <text evidence="9">The sequence shown here is derived from an EMBL/GenBank/DDBJ whole genome shotgun (WGS) entry which is preliminary data.</text>
</comment>
<dbReference type="CDD" id="cd16922">
    <property type="entry name" value="HATPase_EvgS-ArcB-TorS-like"/>
    <property type="match status" value="1"/>
</dbReference>
<dbReference type="InterPro" id="IPR003661">
    <property type="entry name" value="HisK_dim/P_dom"/>
</dbReference>
<evidence type="ECO:0000256" key="6">
    <source>
        <dbReference type="SAM" id="Phobius"/>
    </source>
</evidence>
<dbReference type="Proteomes" id="UP000802098">
    <property type="component" value="Unassembled WGS sequence"/>
</dbReference>
<dbReference type="Pfam" id="PF02518">
    <property type="entry name" value="HATPase_c"/>
    <property type="match status" value="1"/>
</dbReference>
<feature type="transmembrane region" description="Helical" evidence="6">
    <location>
        <begin position="385"/>
        <end position="402"/>
    </location>
</feature>
<dbReference type="PROSITE" id="PS50110">
    <property type="entry name" value="RESPONSE_REGULATORY"/>
    <property type="match status" value="1"/>
</dbReference>
<dbReference type="SMART" id="SM01080">
    <property type="entry name" value="CHASE2"/>
    <property type="match status" value="1"/>
</dbReference>
<dbReference type="SUPFAM" id="SSF47384">
    <property type="entry name" value="Homodimeric domain of signal transducing histidine kinase"/>
    <property type="match status" value="1"/>
</dbReference>
<evidence type="ECO:0000256" key="4">
    <source>
        <dbReference type="ARBA" id="ARBA00023012"/>
    </source>
</evidence>
<evidence type="ECO:0000256" key="5">
    <source>
        <dbReference type="PROSITE-ProRule" id="PRU00169"/>
    </source>
</evidence>
<dbReference type="SUPFAM" id="SSF52172">
    <property type="entry name" value="CheY-like"/>
    <property type="match status" value="1"/>
</dbReference>